<evidence type="ECO:0000313" key="1">
    <source>
        <dbReference type="EMBL" id="CAG8664327.1"/>
    </source>
</evidence>
<feature type="non-terminal residue" evidence="1">
    <location>
        <position position="1"/>
    </location>
</feature>
<proteinExistence type="predicted"/>
<reference evidence="1" key="1">
    <citation type="submission" date="2021-06" db="EMBL/GenBank/DDBJ databases">
        <authorList>
            <person name="Kallberg Y."/>
            <person name="Tangrot J."/>
            <person name="Rosling A."/>
        </authorList>
    </citation>
    <scope>NUCLEOTIDE SEQUENCE</scope>
    <source>
        <strain evidence="1">28 12/20/2015</strain>
    </source>
</reference>
<name>A0ACA9NMC4_9GLOM</name>
<organism evidence="1 2">
    <name type="scientific">Cetraspora pellucida</name>
    <dbReference type="NCBI Taxonomy" id="1433469"/>
    <lineage>
        <taxon>Eukaryota</taxon>
        <taxon>Fungi</taxon>
        <taxon>Fungi incertae sedis</taxon>
        <taxon>Mucoromycota</taxon>
        <taxon>Glomeromycotina</taxon>
        <taxon>Glomeromycetes</taxon>
        <taxon>Diversisporales</taxon>
        <taxon>Gigasporaceae</taxon>
        <taxon>Cetraspora</taxon>
    </lineage>
</organism>
<accession>A0ACA9NMC4</accession>
<dbReference type="Proteomes" id="UP000789366">
    <property type="component" value="Unassembled WGS sequence"/>
</dbReference>
<sequence>SNITKTTKEVEKFQLVYISEEEYLNKELFKQTIVYINILELGLFQYFVYSHKSIDEKYDEENEQIYRIALKLFICRIVSLDIKQKTGQKSVQKKTKLNGVYVFELQLEQINTIRNQQSATKKCKSFDNLGNSMQLKRNKQFGNQLLDLFEQQ</sequence>
<keyword evidence="2" id="KW-1185">Reference proteome</keyword>
<feature type="non-terminal residue" evidence="1">
    <location>
        <position position="152"/>
    </location>
</feature>
<protein>
    <submittedName>
        <fullName evidence="1">15567_t:CDS:1</fullName>
    </submittedName>
</protein>
<evidence type="ECO:0000313" key="2">
    <source>
        <dbReference type="Proteomes" id="UP000789366"/>
    </source>
</evidence>
<comment type="caution">
    <text evidence="1">The sequence shown here is derived from an EMBL/GenBank/DDBJ whole genome shotgun (WGS) entry which is preliminary data.</text>
</comment>
<dbReference type="EMBL" id="CAJVPW010015714">
    <property type="protein sequence ID" value="CAG8664327.1"/>
    <property type="molecule type" value="Genomic_DNA"/>
</dbReference>
<gene>
    <name evidence="1" type="ORF">SPELUC_LOCUS9398</name>
</gene>